<organism evidence="1 2">
    <name type="scientific">Chlamydomonas schloesseri</name>
    <dbReference type="NCBI Taxonomy" id="2026947"/>
    <lineage>
        <taxon>Eukaryota</taxon>
        <taxon>Viridiplantae</taxon>
        <taxon>Chlorophyta</taxon>
        <taxon>core chlorophytes</taxon>
        <taxon>Chlorophyceae</taxon>
        <taxon>CS clade</taxon>
        <taxon>Chlamydomonadales</taxon>
        <taxon>Chlamydomonadaceae</taxon>
        <taxon>Chlamydomonas</taxon>
    </lineage>
</organism>
<dbReference type="EMBL" id="JAEHOD010000457">
    <property type="protein sequence ID" value="KAG2421960.1"/>
    <property type="molecule type" value="Genomic_DNA"/>
</dbReference>
<gene>
    <name evidence="1" type="ORF">HYH02_015571</name>
</gene>
<protein>
    <submittedName>
        <fullName evidence="1">Uncharacterized protein</fullName>
    </submittedName>
</protein>
<keyword evidence="2" id="KW-1185">Reference proteome</keyword>
<dbReference type="Proteomes" id="UP000613740">
    <property type="component" value="Unassembled WGS sequence"/>
</dbReference>
<feature type="non-terminal residue" evidence="1">
    <location>
        <position position="79"/>
    </location>
</feature>
<dbReference type="AlphaFoldDB" id="A0A835VNK5"/>
<accession>A0A835VNK5</accession>
<comment type="caution">
    <text evidence="1">The sequence shown here is derived from an EMBL/GenBank/DDBJ whole genome shotgun (WGS) entry which is preliminary data.</text>
</comment>
<reference evidence="1" key="1">
    <citation type="journal article" date="2020" name="bioRxiv">
        <title>Comparative genomics of Chlamydomonas.</title>
        <authorList>
            <person name="Craig R.J."/>
            <person name="Hasan A.R."/>
            <person name="Ness R.W."/>
            <person name="Keightley P.D."/>
        </authorList>
    </citation>
    <scope>NUCLEOTIDE SEQUENCE</scope>
    <source>
        <strain evidence="1">CCAP 11/173</strain>
    </source>
</reference>
<evidence type="ECO:0000313" key="1">
    <source>
        <dbReference type="EMBL" id="KAG2421960.1"/>
    </source>
</evidence>
<dbReference type="OrthoDB" id="545632at2759"/>
<evidence type="ECO:0000313" key="2">
    <source>
        <dbReference type="Proteomes" id="UP000613740"/>
    </source>
</evidence>
<sequence>PGKAVEFYRTILNCVLDWYPTSRQLVCPDAAAIAYVYPRAGGLDGWRRLLRGGLAPLLAVRLDRLVQGMDAGDFFEGQA</sequence>
<proteinExistence type="predicted"/>
<name>A0A835VNK5_9CHLO</name>